<proteinExistence type="predicted"/>
<accession>A0A9Q3BKD4</accession>
<evidence type="ECO:0000313" key="2">
    <source>
        <dbReference type="Proteomes" id="UP000765509"/>
    </source>
</evidence>
<keyword evidence="2" id="KW-1185">Reference proteome</keyword>
<comment type="caution">
    <text evidence="1">The sequence shown here is derived from an EMBL/GenBank/DDBJ whole genome shotgun (WGS) entry which is preliminary data.</text>
</comment>
<protein>
    <submittedName>
        <fullName evidence="1">Uncharacterized protein</fullName>
    </submittedName>
</protein>
<evidence type="ECO:0000313" key="1">
    <source>
        <dbReference type="EMBL" id="MBW0466894.1"/>
    </source>
</evidence>
<gene>
    <name evidence="1" type="ORF">O181_006609</name>
</gene>
<dbReference type="Proteomes" id="UP000765509">
    <property type="component" value="Unassembled WGS sequence"/>
</dbReference>
<organism evidence="1 2">
    <name type="scientific">Austropuccinia psidii MF-1</name>
    <dbReference type="NCBI Taxonomy" id="1389203"/>
    <lineage>
        <taxon>Eukaryota</taxon>
        <taxon>Fungi</taxon>
        <taxon>Dikarya</taxon>
        <taxon>Basidiomycota</taxon>
        <taxon>Pucciniomycotina</taxon>
        <taxon>Pucciniomycetes</taxon>
        <taxon>Pucciniales</taxon>
        <taxon>Sphaerophragmiaceae</taxon>
        <taxon>Austropuccinia</taxon>
    </lineage>
</organism>
<sequence length="163" mass="18586">MESKIVPNTSEKDTRLERPVLKFHKFVSSSNLASACTKNTKINEVQVIEEVQCAEEKEEYDKDSEKSEDIPAEDYPIENSTAFFGFTEVHTHLPQISEVCYNMIKIQDPKMCKTKPARGKGYTYRKSCITSIQMNDVEAKVNFDTGAFFTCVGKYYLQAILTN</sequence>
<dbReference type="EMBL" id="AVOT02001426">
    <property type="protein sequence ID" value="MBW0466894.1"/>
    <property type="molecule type" value="Genomic_DNA"/>
</dbReference>
<dbReference type="AlphaFoldDB" id="A0A9Q3BKD4"/>
<reference evidence="1" key="1">
    <citation type="submission" date="2021-03" db="EMBL/GenBank/DDBJ databases">
        <title>Draft genome sequence of rust myrtle Austropuccinia psidii MF-1, a brazilian biotype.</title>
        <authorList>
            <person name="Quecine M.C."/>
            <person name="Pachon D.M.R."/>
            <person name="Bonatelli M.L."/>
            <person name="Correr F.H."/>
            <person name="Franceschini L.M."/>
            <person name="Leite T.F."/>
            <person name="Margarido G.R.A."/>
            <person name="Almeida C.A."/>
            <person name="Ferrarezi J.A."/>
            <person name="Labate C.A."/>
        </authorList>
    </citation>
    <scope>NUCLEOTIDE SEQUENCE</scope>
    <source>
        <strain evidence="1">MF-1</strain>
    </source>
</reference>
<name>A0A9Q3BKD4_9BASI</name>